<dbReference type="Pfam" id="PF03457">
    <property type="entry name" value="HA"/>
    <property type="match status" value="5"/>
</dbReference>
<feature type="domain" description="Helicase-associated" evidence="1">
    <location>
        <begin position="134"/>
        <end position="200"/>
    </location>
</feature>
<feature type="domain" description="Helicase-associated" evidence="1">
    <location>
        <begin position="429"/>
        <end position="489"/>
    </location>
</feature>
<proteinExistence type="predicted"/>
<dbReference type="PANTHER" id="PTHR33418:SF1">
    <property type="entry name" value="HELICASE-ASSOCIATED DOMAIN-CONTAINING PROTEIN"/>
    <property type="match status" value="1"/>
</dbReference>
<feature type="domain" description="Helicase-associated" evidence="1">
    <location>
        <begin position="353"/>
        <end position="420"/>
    </location>
</feature>
<dbReference type="Gene3D" id="6.10.140.530">
    <property type="match status" value="5"/>
</dbReference>
<dbReference type="EMBL" id="HBHQ01008619">
    <property type="protein sequence ID" value="CAD9813955.1"/>
    <property type="molecule type" value="Transcribed_RNA"/>
</dbReference>
<accession>A0A7S2UBC9</accession>
<feature type="domain" description="Helicase-associated" evidence="1">
    <location>
        <begin position="280"/>
        <end position="347"/>
    </location>
</feature>
<dbReference type="InterPro" id="IPR005114">
    <property type="entry name" value="Helicase_assoc"/>
</dbReference>
<dbReference type="PANTHER" id="PTHR33418">
    <property type="entry name" value="HELICASE-ASSOCIATED"/>
    <property type="match status" value="1"/>
</dbReference>
<feature type="domain" description="Helicase-associated" evidence="1">
    <location>
        <begin position="207"/>
        <end position="273"/>
    </location>
</feature>
<evidence type="ECO:0000259" key="1">
    <source>
        <dbReference type="Pfam" id="PF03457"/>
    </source>
</evidence>
<gene>
    <name evidence="2" type="ORF">ASEP1449_LOCUS5780</name>
</gene>
<name>A0A7S2UBC9_9STRA</name>
<protein>
    <recommendedName>
        <fullName evidence="1">Helicase-associated domain-containing protein</fullName>
    </recommendedName>
</protein>
<evidence type="ECO:0000313" key="2">
    <source>
        <dbReference type="EMBL" id="CAD9813955.1"/>
    </source>
</evidence>
<sequence length="494" mass="58547">MIFRTFKSSVRASRMTSFSNMLPLPRAYRSNRRKGHIMCYIILYIVTFAITNIKVCQAFGSATIATRCVSPAGYRENERIHYDPQKIQCTDAMSFDYRSSRITTRLHVGEKSLDDAPDSFFVSDGNVNSVTNDGSWFDRYEELTRFHRKYGHCLVPRYWRPYPGLSHWLQRQRKNYKLLQEGKESDITIRQIRALEALGFEWSYFHAIWTDRLNELLEYKAIYGDTRVSQKFIPNPRLGEWVATQRYHYKLLQQKKHFWMTPDRIEALEAIGFEWVIDNEDQWNSFLKELKQFKAEHGHCRCPQNYPQNPRLGKWVMTQRRMFALRKNGEHSSISQERIGTLNDIGFDWSKPEAAWNERLEQLHQFKVKYGHCRVPRTYPDNPSLGCWVATQRTQRRFLQKGKPSTLTMERMKGLNNLGFEWSIVATHTSFEQRIEQLKKYKTKYNHMRVPASYSAQNKLGLWVKGQRARYKNGQLTEERIRALNGIGFVWSIR</sequence>
<dbReference type="AlphaFoldDB" id="A0A7S2UBC9"/>
<organism evidence="2">
    <name type="scientific">Attheya septentrionalis</name>
    <dbReference type="NCBI Taxonomy" id="420275"/>
    <lineage>
        <taxon>Eukaryota</taxon>
        <taxon>Sar</taxon>
        <taxon>Stramenopiles</taxon>
        <taxon>Ochrophyta</taxon>
        <taxon>Bacillariophyta</taxon>
        <taxon>Coscinodiscophyceae</taxon>
        <taxon>Chaetocerotophycidae</taxon>
        <taxon>Chaetocerotales</taxon>
        <taxon>Attheyaceae</taxon>
        <taxon>Attheya</taxon>
    </lineage>
</organism>
<reference evidence="2" key="1">
    <citation type="submission" date="2021-01" db="EMBL/GenBank/DDBJ databases">
        <authorList>
            <person name="Corre E."/>
            <person name="Pelletier E."/>
            <person name="Niang G."/>
            <person name="Scheremetjew M."/>
            <person name="Finn R."/>
            <person name="Kale V."/>
            <person name="Holt S."/>
            <person name="Cochrane G."/>
            <person name="Meng A."/>
            <person name="Brown T."/>
            <person name="Cohen L."/>
        </authorList>
    </citation>
    <scope>NUCLEOTIDE SEQUENCE</scope>
    <source>
        <strain evidence="2">CCMP2084</strain>
    </source>
</reference>